<comment type="caution">
    <text evidence="1">The sequence shown here is derived from an EMBL/GenBank/DDBJ whole genome shotgun (WGS) entry which is preliminary data.</text>
</comment>
<evidence type="ECO:0000313" key="1">
    <source>
        <dbReference type="EMBL" id="TRU26305.1"/>
    </source>
</evidence>
<proteinExistence type="predicted"/>
<dbReference type="Proteomes" id="UP000320551">
    <property type="component" value="Unassembled WGS sequence"/>
</dbReference>
<gene>
    <name evidence="1" type="ORF">EWV80_08490</name>
</gene>
<accession>A0A552DVP7</accession>
<dbReference type="AlphaFoldDB" id="A0A552DVP7"/>
<organism evidence="1 2">
    <name type="scientific">Microcystis aeruginosa Ma_QC_B_20070730_S2</name>
    <dbReference type="NCBI Taxonomy" id="2486256"/>
    <lineage>
        <taxon>Bacteria</taxon>
        <taxon>Bacillati</taxon>
        <taxon>Cyanobacteriota</taxon>
        <taxon>Cyanophyceae</taxon>
        <taxon>Oscillatoriophycideae</taxon>
        <taxon>Chroococcales</taxon>
        <taxon>Microcystaceae</taxon>
        <taxon>Microcystis</taxon>
    </lineage>
</organism>
<sequence>MRANRCFEKIIVAETIQSILLESDQDKKVKLEIKQQFLDSLRQTEKGERGISAEEVAKKLGLNW</sequence>
<name>A0A552DVP7_MICAE</name>
<protein>
    <submittedName>
        <fullName evidence="1">Uncharacterized protein</fullName>
    </submittedName>
</protein>
<dbReference type="EMBL" id="SFBK01000112">
    <property type="protein sequence ID" value="TRU26305.1"/>
    <property type="molecule type" value="Genomic_DNA"/>
</dbReference>
<evidence type="ECO:0000313" key="2">
    <source>
        <dbReference type="Proteomes" id="UP000320551"/>
    </source>
</evidence>
<reference evidence="1 2" key="1">
    <citation type="submission" date="2019-01" db="EMBL/GenBank/DDBJ databases">
        <title>Coherence of Microcystis species and biogeography revealed through population genomics.</title>
        <authorList>
            <person name="Perez-Carrascal O.M."/>
            <person name="Terrat Y."/>
            <person name="Giani A."/>
            <person name="Fortin N."/>
            <person name="Tromas N."/>
            <person name="Shapiro B.J."/>
        </authorList>
    </citation>
    <scope>NUCLEOTIDE SEQUENCE [LARGE SCALE GENOMIC DNA]</scope>
    <source>
        <strain evidence="1">Ma_QC_B_20070730_S2</strain>
    </source>
</reference>